<keyword evidence="3" id="KW-0812">Transmembrane</keyword>
<reference evidence="6" key="1">
    <citation type="journal article" date="2019" name="Int. J. Syst. Evol. Microbiol.">
        <title>The Global Catalogue of Microorganisms (GCM) 10K type strain sequencing project: providing services to taxonomists for standard genome sequencing and annotation.</title>
        <authorList>
            <consortium name="The Broad Institute Genomics Platform"/>
            <consortium name="The Broad Institute Genome Sequencing Center for Infectious Disease"/>
            <person name="Wu L."/>
            <person name="Ma J."/>
        </authorList>
    </citation>
    <scope>NUCLEOTIDE SEQUENCE [LARGE SCALE GENOMIC DNA]</scope>
    <source>
        <strain evidence="6">JCM 6833</strain>
    </source>
</reference>
<dbReference type="InterPro" id="IPR015943">
    <property type="entry name" value="WD40/YVTN_repeat-like_dom_sf"/>
</dbReference>
<dbReference type="RefSeq" id="WP_344545251.1">
    <property type="nucleotide sequence ID" value="NZ_BAAATD010000007.1"/>
</dbReference>
<feature type="domain" description="Protein kinase" evidence="4">
    <location>
        <begin position="16"/>
        <end position="272"/>
    </location>
</feature>
<dbReference type="InterPro" id="IPR000719">
    <property type="entry name" value="Prot_kinase_dom"/>
</dbReference>
<dbReference type="SUPFAM" id="SSF56112">
    <property type="entry name" value="Protein kinase-like (PK-like)"/>
    <property type="match status" value="1"/>
</dbReference>
<keyword evidence="6" id="KW-1185">Reference proteome</keyword>
<evidence type="ECO:0000313" key="6">
    <source>
        <dbReference type="Proteomes" id="UP001501509"/>
    </source>
</evidence>
<gene>
    <name evidence="5" type="ORF">GCM10010411_54160</name>
</gene>
<accession>A0ABP6CII0</accession>
<dbReference type="SMART" id="SM00320">
    <property type="entry name" value="WD40"/>
    <property type="match status" value="4"/>
</dbReference>
<dbReference type="PROSITE" id="PS00108">
    <property type="entry name" value="PROTEIN_KINASE_ST"/>
    <property type="match status" value="1"/>
</dbReference>
<name>A0ABP6CII0_9ACTN</name>
<dbReference type="SUPFAM" id="SSF82171">
    <property type="entry name" value="DPP6 N-terminal domain-like"/>
    <property type="match status" value="1"/>
</dbReference>
<evidence type="ECO:0000313" key="5">
    <source>
        <dbReference type="EMBL" id="GAA2612557.1"/>
    </source>
</evidence>
<dbReference type="InterPro" id="IPR049052">
    <property type="entry name" value="nSTAND1"/>
</dbReference>
<evidence type="ECO:0000259" key="4">
    <source>
        <dbReference type="PROSITE" id="PS50011"/>
    </source>
</evidence>
<protein>
    <recommendedName>
        <fullName evidence="4">Protein kinase domain-containing protein</fullName>
    </recommendedName>
</protein>
<dbReference type="Gene3D" id="2.130.10.10">
    <property type="entry name" value="YVTN repeat-like/Quinoprotein amine dehydrogenase"/>
    <property type="match status" value="3"/>
</dbReference>
<keyword evidence="3" id="KW-1133">Transmembrane helix</keyword>
<evidence type="ECO:0000256" key="2">
    <source>
        <dbReference type="SAM" id="MobiDB-lite"/>
    </source>
</evidence>
<dbReference type="SUPFAM" id="SSF63829">
    <property type="entry name" value="Calcium-dependent phosphotriesterase"/>
    <property type="match status" value="1"/>
</dbReference>
<keyword evidence="3" id="KW-0472">Membrane</keyword>
<dbReference type="EMBL" id="BAAATD010000007">
    <property type="protein sequence ID" value="GAA2612557.1"/>
    <property type="molecule type" value="Genomic_DNA"/>
</dbReference>
<dbReference type="PROSITE" id="PS50011">
    <property type="entry name" value="PROTEIN_KINASE_DOM"/>
    <property type="match status" value="1"/>
</dbReference>
<dbReference type="PANTHER" id="PTHR44329">
    <property type="entry name" value="SERINE/THREONINE-PROTEIN KINASE TNNI3K-RELATED"/>
    <property type="match status" value="1"/>
</dbReference>
<dbReference type="Proteomes" id="UP001501509">
    <property type="component" value="Unassembled WGS sequence"/>
</dbReference>
<keyword evidence="1" id="KW-0853">WD repeat</keyword>
<dbReference type="PROSITE" id="PS50082">
    <property type="entry name" value="WD_REPEATS_2"/>
    <property type="match status" value="2"/>
</dbReference>
<dbReference type="InterPro" id="IPR051681">
    <property type="entry name" value="Ser/Thr_Kinases-Pseudokinases"/>
</dbReference>
<evidence type="ECO:0000256" key="1">
    <source>
        <dbReference type="PROSITE-ProRule" id="PRU00221"/>
    </source>
</evidence>
<evidence type="ECO:0000256" key="3">
    <source>
        <dbReference type="SAM" id="Phobius"/>
    </source>
</evidence>
<proteinExistence type="predicted"/>
<feature type="region of interest" description="Disordered" evidence="2">
    <location>
        <begin position="247"/>
        <end position="287"/>
    </location>
</feature>
<dbReference type="Gene3D" id="1.10.510.10">
    <property type="entry name" value="Transferase(Phosphotransferase) domain 1"/>
    <property type="match status" value="1"/>
</dbReference>
<feature type="repeat" description="WD" evidence="1">
    <location>
        <begin position="903"/>
        <end position="934"/>
    </location>
</feature>
<dbReference type="InterPro" id="IPR001680">
    <property type="entry name" value="WD40_rpt"/>
</dbReference>
<dbReference type="InterPro" id="IPR011009">
    <property type="entry name" value="Kinase-like_dom_sf"/>
</dbReference>
<feature type="transmembrane region" description="Helical" evidence="3">
    <location>
        <begin position="461"/>
        <end position="482"/>
    </location>
</feature>
<dbReference type="SUPFAM" id="SSF50969">
    <property type="entry name" value="YVTN repeat-like/Quinoprotein amine dehydrogenase"/>
    <property type="match status" value="1"/>
</dbReference>
<dbReference type="CDD" id="cd14014">
    <property type="entry name" value="STKc_PknB_like"/>
    <property type="match status" value="1"/>
</dbReference>
<dbReference type="InterPro" id="IPR011044">
    <property type="entry name" value="Quino_amine_DH_bsu"/>
</dbReference>
<dbReference type="Pfam" id="PF20703">
    <property type="entry name" value="nSTAND1"/>
    <property type="match status" value="1"/>
</dbReference>
<feature type="repeat" description="WD" evidence="1">
    <location>
        <begin position="1080"/>
        <end position="1110"/>
    </location>
</feature>
<dbReference type="Pfam" id="PF00069">
    <property type="entry name" value="Pkinase"/>
    <property type="match status" value="1"/>
</dbReference>
<sequence>MTAPLQPSDPRQLGGYWLAARLGAGGQGVVYEGYDAEGNRVAVKALYADAVSADFRNGLRKEVAMLQRVASFCTARIIAADLDNPPPYIVSEYVPGPDLQSWVDRNGAYGPDELYRLAIGIATALSSIHQAGVIHRDLKPANVLLGPDGPRVIDFGIAKSEEMTRSATGQLKGTPRWMAPEIFKGRPATPAVDVWAWAAIVLFAATGRPPFDGDSLPTLMHQVLNDTPETDVLTGPLRTLVESALDRDPAKRPTPHQILTGLIGGGARDPLEAGTRAASESSRPSMALPPSLAELAERVYGGLDPHAQEAVPRILLRMVAARPDAQGALVNVNVGEFADGDTDERTVHRVLDGFGKAGLLHGGGPVVAISTPALLRAWPRMRDWVDSEREGLGTHHALAAAARVWDGNGRKQADLYQGSFLDEAVAWASTGRRQLTLNLTERAFLDASVNQTRSRARRRTVVTAALAVLLVIATGSGGAAVVQSQDLRKTNTIVAQQRDTAVGKQLAAQAVQLRRTDPVLARRLAVAAGALAGDTLDAQHALLTLSSQWEQDIYRPDAVKDTTWEVNSPATGGPYIWWKQNTLIVADPGARQVRRTLTVPGSPIAGIEQSLDGKRLLTLQKDGTMLIWDTTTGASTRPAYRYVNGSEVWFSPTGSRFFVRHKGQTHVVDATGKIVFTSKQPYHVWDPAMSPDERYLLAGRTKSKSRDKLDWWDLQTSKRLPVPVPNFSYVEELRALVFSPDGRFVAAEHMGEVLIIDAKTRELRTTLAVPKDFALETDMVFSPDGEHFAYQMALWSTEPGSSKPFLHYQADDNCRSTRFSADGTSLRCVDSQDRVRSIDVGAFVRPSRVARENSSDAAISGDGSTLAVAERDAGNVQLWDTGARARRETLPIPYKRGYQGDQLSLSRDGRLLAHGRSDGAVDIWDVRSRTKRTTVNPGPVPLGGRPLPSFSPDGKALATHTPKNTFLQFWDASTGRLLGEARPKQKVFSADGSAAKIAWSADGKSVISTNDLGVVEFPSGKQLVPPNPLVSTVQALSPQGTLATVQDRVDRRSISFWDAKTLQQKGNPVPTPDSKSPIAAISPDGRLLATTDKKGNIDLWDVRNQRRIGLALTGHTRVGVSIDIEIHALAFSADGTRVHSVSGEDGRLVTHIVAPRLLKDTLCRETGPLSAREWAAHVPDLAYRKTC</sequence>
<dbReference type="SMART" id="SM00220">
    <property type="entry name" value="S_TKc"/>
    <property type="match status" value="1"/>
</dbReference>
<organism evidence="5 6">
    <name type="scientific">Actinomadura fulvescens</name>
    <dbReference type="NCBI Taxonomy" id="46160"/>
    <lineage>
        <taxon>Bacteria</taxon>
        <taxon>Bacillati</taxon>
        <taxon>Actinomycetota</taxon>
        <taxon>Actinomycetes</taxon>
        <taxon>Streptosporangiales</taxon>
        <taxon>Thermomonosporaceae</taxon>
        <taxon>Actinomadura</taxon>
    </lineage>
</organism>
<dbReference type="InterPro" id="IPR008271">
    <property type="entry name" value="Ser/Thr_kinase_AS"/>
</dbReference>
<comment type="caution">
    <text evidence="5">The sequence shown here is derived from an EMBL/GenBank/DDBJ whole genome shotgun (WGS) entry which is preliminary data.</text>
</comment>